<accession>A0A8K0IC62</accession>
<feature type="compositionally biased region" description="Polar residues" evidence="1">
    <location>
        <begin position="1"/>
        <end position="17"/>
    </location>
</feature>
<protein>
    <submittedName>
        <fullName evidence="2">Uncharacterized protein</fullName>
    </submittedName>
</protein>
<evidence type="ECO:0000313" key="3">
    <source>
        <dbReference type="Proteomes" id="UP000797356"/>
    </source>
</evidence>
<reference evidence="2" key="2">
    <citation type="submission" date="2019-07" db="EMBL/GenBank/DDBJ databases">
        <authorList>
            <person name="Yang Y."/>
            <person name="Bocs S."/>
            <person name="Baudouin L."/>
        </authorList>
    </citation>
    <scope>NUCLEOTIDE SEQUENCE</scope>
    <source>
        <tissue evidence="2">Spear leaf of Hainan Tall coconut</tissue>
    </source>
</reference>
<dbReference type="AlphaFoldDB" id="A0A8K0IC62"/>
<comment type="caution">
    <text evidence="2">The sequence shown here is derived from an EMBL/GenBank/DDBJ whole genome shotgun (WGS) entry which is preliminary data.</text>
</comment>
<reference evidence="2" key="1">
    <citation type="journal article" date="2017" name="Gigascience">
        <title>The genome draft of coconut (Cocos nucifera).</title>
        <authorList>
            <person name="Xiao Y."/>
            <person name="Xu P."/>
            <person name="Fan H."/>
            <person name="Baudouin L."/>
            <person name="Xia W."/>
            <person name="Bocs S."/>
            <person name="Xu J."/>
            <person name="Li Q."/>
            <person name="Guo A."/>
            <person name="Zhou L."/>
            <person name="Li J."/>
            <person name="Wu Y."/>
            <person name="Ma Z."/>
            <person name="Armero A."/>
            <person name="Issali A.E."/>
            <person name="Liu N."/>
            <person name="Peng M."/>
            <person name="Yang Y."/>
        </authorList>
    </citation>
    <scope>NUCLEOTIDE SEQUENCE</scope>
    <source>
        <tissue evidence="2">Spear leaf of Hainan Tall coconut</tissue>
    </source>
</reference>
<sequence length="81" mass="8177">MASTPMKHSSSPSQTLSLAGGTAEALVRDAMRSAAGAAALASAPLPPVLSPPELTFGPTMEGLAVDFSAVAFFDDPPSYLK</sequence>
<gene>
    <name evidence="2" type="ORF">COCNU_06G009860</name>
</gene>
<dbReference type="Proteomes" id="UP000797356">
    <property type="component" value="Chromosome 6"/>
</dbReference>
<evidence type="ECO:0000313" key="2">
    <source>
        <dbReference type="EMBL" id="KAG1347157.1"/>
    </source>
</evidence>
<feature type="region of interest" description="Disordered" evidence="1">
    <location>
        <begin position="1"/>
        <end position="20"/>
    </location>
</feature>
<organism evidence="2 3">
    <name type="scientific">Cocos nucifera</name>
    <name type="common">Coconut palm</name>
    <dbReference type="NCBI Taxonomy" id="13894"/>
    <lineage>
        <taxon>Eukaryota</taxon>
        <taxon>Viridiplantae</taxon>
        <taxon>Streptophyta</taxon>
        <taxon>Embryophyta</taxon>
        <taxon>Tracheophyta</taxon>
        <taxon>Spermatophyta</taxon>
        <taxon>Magnoliopsida</taxon>
        <taxon>Liliopsida</taxon>
        <taxon>Arecaceae</taxon>
        <taxon>Arecoideae</taxon>
        <taxon>Cocoseae</taxon>
        <taxon>Attaleinae</taxon>
        <taxon>Cocos</taxon>
    </lineage>
</organism>
<keyword evidence="3" id="KW-1185">Reference proteome</keyword>
<name>A0A8K0IC62_COCNU</name>
<evidence type="ECO:0000256" key="1">
    <source>
        <dbReference type="SAM" id="MobiDB-lite"/>
    </source>
</evidence>
<dbReference type="EMBL" id="CM017877">
    <property type="protein sequence ID" value="KAG1347157.1"/>
    <property type="molecule type" value="Genomic_DNA"/>
</dbReference>
<proteinExistence type="predicted"/>